<keyword evidence="5" id="KW-1185">Reference proteome</keyword>
<dbReference type="InterPro" id="IPR000885">
    <property type="entry name" value="Fib_collagen_C"/>
</dbReference>
<name>A0A6S7K4M7_PARCT</name>
<comment type="subcellular location">
    <subcellularLocation>
        <location evidence="1">Secreted</location>
    </subcellularLocation>
</comment>
<reference evidence="4" key="1">
    <citation type="submission" date="2020-04" db="EMBL/GenBank/DDBJ databases">
        <authorList>
            <person name="Alioto T."/>
            <person name="Alioto T."/>
            <person name="Gomez Garrido J."/>
        </authorList>
    </citation>
    <scope>NUCLEOTIDE SEQUENCE</scope>
    <source>
        <strain evidence="4">A484AB</strain>
    </source>
</reference>
<proteinExistence type="predicted"/>
<dbReference type="GO" id="GO:0005581">
    <property type="term" value="C:collagen trimer"/>
    <property type="evidence" value="ECO:0007669"/>
    <property type="project" value="UniProtKB-KW"/>
</dbReference>
<dbReference type="GO" id="GO:0005201">
    <property type="term" value="F:extracellular matrix structural constituent"/>
    <property type="evidence" value="ECO:0007669"/>
    <property type="project" value="InterPro"/>
</dbReference>
<accession>A0A6S7K4M7</accession>
<dbReference type="GO" id="GO:0005576">
    <property type="term" value="C:extracellular region"/>
    <property type="evidence" value="ECO:0007669"/>
    <property type="project" value="UniProtKB-SubCell"/>
</dbReference>
<dbReference type="PROSITE" id="PS51461">
    <property type="entry name" value="NC1_FIB"/>
    <property type="match status" value="1"/>
</dbReference>
<keyword evidence="3 4" id="KW-0176">Collagen</keyword>
<dbReference type="Gene3D" id="2.60.120.1000">
    <property type="match status" value="2"/>
</dbReference>
<dbReference type="OrthoDB" id="5982709at2759"/>
<dbReference type="EMBL" id="CACRXK020009006">
    <property type="protein sequence ID" value="CAB4016178.1"/>
    <property type="molecule type" value="Genomic_DNA"/>
</dbReference>
<evidence type="ECO:0000256" key="2">
    <source>
        <dbReference type="ARBA" id="ARBA00022525"/>
    </source>
</evidence>
<organism evidence="4 5">
    <name type="scientific">Paramuricea clavata</name>
    <name type="common">Red gorgonian</name>
    <name type="synonym">Violescent sea-whip</name>
    <dbReference type="NCBI Taxonomy" id="317549"/>
    <lineage>
        <taxon>Eukaryota</taxon>
        <taxon>Metazoa</taxon>
        <taxon>Cnidaria</taxon>
        <taxon>Anthozoa</taxon>
        <taxon>Octocorallia</taxon>
        <taxon>Malacalcyonacea</taxon>
        <taxon>Plexauridae</taxon>
        <taxon>Paramuricea</taxon>
    </lineage>
</organism>
<gene>
    <name evidence="4" type="ORF">PACLA_8A036735</name>
</gene>
<dbReference type="SMART" id="SM00038">
    <property type="entry name" value="COLFI"/>
    <property type="match status" value="1"/>
</dbReference>
<dbReference type="Proteomes" id="UP001152795">
    <property type="component" value="Unassembled WGS sequence"/>
</dbReference>
<comment type="caution">
    <text evidence="4">The sequence shown here is derived from an EMBL/GenBank/DDBJ whole genome shotgun (WGS) entry which is preliminary data.</text>
</comment>
<dbReference type="AlphaFoldDB" id="A0A6S7K4M7"/>
<evidence type="ECO:0000256" key="3">
    <source>
        <dbReference type="ARBA" id="ARBA00023119"/>
    </source>
</evidence>
<sequence length="294" mass="34226">MYPTESYEDALLLSGLTSLFLRRQQITNKVFLNIMNDDAHKLYELLPAKNNTSLNLRKKSKFNNPRGPPGQNLVIFSDARQGQRYYRGSDPKDENKEDEIPNDLVGYVHDRYAKKLKPPGTQLFPARNCGDLFYHHPELNSGYYWIEPFILSSKNAFLAKCDFKEKHTCVYPIENRPFTHVFNYIQLMKLTLLSRHVEQTITYHCKNSQAWNEQTKKSVELIGYDAETINMASPIFYRPKVVENGCNNMDGEWHQTKLTITTKQRLRLPITAAIPINKETGEYYIEEGPICFHH</sequence>
<protein>
    <submittedName>
        <fullName evidence="4">Collagen alpha-2(I) chain-like</fullName>
    </submittedName>
</protein>
<evidence type="ECO:0000256" key="1">
    <source>
        <dbReference type="ARBA" id="ARBA00004613"/>
    </source>
</evidence>
<evidence type="ECO:0000313" key="5">
    <source>
        <dbReference type="Proteomes" id="UP001152795"/>
    </source>
</evidence>
<keyword evidence="2" id="KW-0964">Secreted</keyword>
<evidence type="ECO:0000313" key="4">
    <source>
        <dbReference type="EMBL" id="CAB4016178.1"/>
    </source>
</evidence>
<dbReference type="Pfam" id="PF01410">
    <property type="entry name" value="COLFI"/>
    <property type="match status" value="2"/>
</dbReference>